<feature type="region of interest" description="Disordered" evidence="1">
    <location>
        <begin position="23"/>
        <end position="52"/>
    </location>
</feature>
<protein>
    <submittedName>
        <fullName evidence="2">Unannotated protein</fullName>
    </submittedName>
</protein>
<dbReference type="AlphaFoldDB" id="A0A6J7KSS8"/>
<dbReference type="EMBL" id="CAFBND010000135">
    <property type="protein sequence ID" value="CAB4958830.1"/>
    <property type="molecule type" value="Genomic_DNA"/>
</dbReference>
<gene>
    <name evidence="2" type="ORF">UFOPK3752_02144</name>
</gene>
<sequence>MPNAGSLVPNDVALRHISQVFHSDVALTPASSPSRAGTPNKARRRSGSMTIR</sequence>
<name>A0A6J7KSS8_9ZZZZ</name>
<reference evidence="2" key="1">
    <citation type="submission" date="2020-05" db="EMBL/GenBank/DDBJ databases">
        <authorList>
            <person name="Chiriac C."/>
            <person name="Salcher M."/>
            <person name="Ghai R."/>
            <person name="Kavagutti S V."/>
        </authorList>
    </citation>
    <scope>NUCLEOTIDE SEQUENCE</scope>
</reference>
<accession>A0A6J7KSS8</accession>
<evidence type="ECO:0000313" key="2">
    <source>
        <dbReference type="EMBL" id="CAB4958830.1"/>
    </source>
</evidence>
<organism evidence="2">
    <name type="scientific">freshwater metagenome</name>
    <dbReference type="NCBI Taxonomy" id="449393"/>
    <lineage>
        <taxon>unclassified sequences</taxon>
        <taxon>metagenomes</taxon>
        <taxon>ecological metagenomes</taxon>
    </lineage>
</organism>
<evidence type="ECO:0000256" key="1">
    <source>
        <dbReference type="SAM" id="MobiDB-lite"/>
    </source>
</evidence>
<proteinExistence type="predicted"/>